<dbReference type="Pfam" id="PF00440">
    <property type="entry name" value="TetR_N"/>
    <property type="match status" value="1"/>
</dbReference>
<organism evidence="5 6">
    <name type="scientific">Candidatus Saccharicenans subterraneus</name>
    <dbReference type="NCBI Taxonomy" id="2508984"/>
    <lineage>
        <taxon>Bacteria</taxon>
        <taxon>Candidatus Aminicenantota</taxon>
        <taxon>Candidatus Aminicenantia</taxon>
        <taxon>Candidatus Aminicenantales</taxon>
        <taxon>Candidatus Saccharicenantaceae</taxon>
        <taxon>Candidatus Saccharicenans</taxon>
    </lineage>
</organism>
<evidence type="ECO:0000313" key="6">
    <source>
        <dbReference type="Proteomes" id="UP000257323"/>
    </source>
</evidence>
<keyword evidence="3" id="KW-0472">Membrane</keyword>
<dbReference type="Proteomes" id="UP000257323">
    <property type="component" value="Unassembled WGS sequence"/>
</dbReference>
<dbReference type="PRINTS" id="PR00455">
    <property type="entry name" value="HTHTETR"/>
</dbReference>
<dbReference type="PROSITE" id="PS50977">
    <property type="entry name" value="HTH_TETR_2"/>
    <property type="match status" value="1"/>
</dbReference>
<dbReference type="Pfam" id="PF22276">
    <property type="entry name" value="SlmA-like_C"/>
    <property type="match status" value="1"/>
</dbReference>
<gene>
    <name evidence="5" type="ORF">OP8BY_1036</name>
</gene>
<comment type="caution">
    <text evidence="5">The sequence shown here is derived from an EMBL/GenBank/DDBJ whole genome shotgun (WGS) entry which is preliminary data.</text>
</comment>
<dbReference type="SUPFAM" id="SSF48498">
    <property type="entry name" value="Tetracyclin repressor-like, C-terminal domain"/>
    <property type="match status" value="1"/>
</dbReference>
<dbReference type="InterPro" id="IPR009057">
    <property type="entry name" value="Homeodomain-like_sf"/>
</dbReference>
<feature type="DNA-binding region" description="H-T-H motif" evidence="2">
    <location>
        <begin position="34"/>
        <end position="53"/>
    </location>
</feature>
<keyword evidence="3" id="KW-1133">Transmembrane helix</keyword>
<dbReference type="EMBL" id="QUAH01000001">
    <property type="protein sequence ID" value="RFT17094.1"/>
    <property type="molecule type" value="Genomic_DNA"/>
</dbReference>
<reference evidence="5 6" key="1">
    <citation type="submission" date="2018-08" db="EMBL/GenBank/DDBJ databases">
        <title>Genome analysis of the thermophilic bacterium of the candidate phylum Aminicenantes from deep subsurface aquifer revealed its physiology and ecological role.</title>
        <authorList>
            <person name="Kadnikov V.V."/>
            <person name="Mardanov A.V."/>
            <person name="Beletsky A.V."/>
            <person name="Karnachuk O.V."/>
            <person name="Ravin N.V."/>
        </authorList>
    </citation>
    <scope>NUCLEOTIDE SEQUENCE [LARGE SCALE GENOMIC DNA]</scope>
    <source>
        <strain evidence="5">BY38</strain>
    </source>
</reference>
<dbReference type="InterPro" id="IPR001647">
    <property type="entry name" value="HTH_TetR"/>
</dbReference>
<protein>
    <submittedName>
        <fullName evidence="5">Transcriptional regulator SlmA, TetR family</fullName>
    </submittedName>
</protein>
<evidence type="ECO:0000313" key="5">
    <source>
        <dbReference type="EMBL" id="RFT17094.1"/>
    </source>
</evidence>
<evidence type="ECO:0000256" key="1">
    <source>
        <dbReference type="ARBA" id="ARBA00023125"/>
    </source>
</evidence>
<dbReference type="Gene3D" id="1.10.10.60">
    <property type="entry name" value="Homeodomain-like"/>
    <property type="match status" value="1"/>
</dbReference>
<sequence length="200" mass="22973">MKKAVFFQTPESRKGDIITSALKIIDQKGVKGLTVARLAQEVGFVESALYRHFKSKRDLVSFILDNILQDAWNYLAEVEEKTEDSLEALKQLIYLFLSFLEQFPGIFKIIYSDEIYLGDEELQDKIDGIISEIVVFLKKVIQKAINQKKLKADLDVTVAAMHFLGLIYTAFSYWTIKKRRVPLKKISSELLDQYLEGVKA</sequence>
<dbReference type="PANTHER" id="PTHR43479:SF11">
    <property type="entry name" value="ACREF_ENVCD OPERON REPRESSOR-RELATED"/>
    <property type="match status" value="1"/>
</dbReference>
<dbReference type="AlphaFoldDB" id="A0A3E2BQV5"/>
<dbReference type="PANTHER" id="PTHR43479">
    <property type="entry name" value="ACREF/ENVCD OPERON REPRESSOR-RELATED"/>
    <property type="match status" value="1"/>
</dbReference>
<dbReference type="SUPFAM" id="SSF46689">
    <property type="entry name" value="Homeodomain-like"/>
    <property type="match status" value="1"/>
</dbReference>
<dbReference type="GO" id="GO:0003677">
    <property type="term" value="F:DNA binding"/>
    <property type="evidence" value="ECO:0007669"/>
    <property type="project" value="UniProtKB-UniRule"/>
</dbReference>
<feature type="domain" description="HTH tetR-type" evidence="4">
    <location>
        <begin position="11"/>
        <end position="71"/>
    </location>
</feature>
<keyword evidence="3" id="KW-0812">Transmembrane</keyword>
<evidence type="ECO:0000256" key="3">
    <source>
        <dbReference type="SAM" id="Phobius"/>
    </source>
</evidence>
<keyword evidence="1 2" id="KW-0238">DNA-binding</keyword>
<proteinExistence type="predicted"/>
<accession>A0A3E2BQV5</accession>
<name>A0A3E2BQV5_9BACT</name>
<dbReference type="InterPro" id="IPR050624">
    <property type="entry name" value="HTH-type_Tx_Regulator"/>
</dbReference>
<dbReference type="InterPro" id="IPR054580">
    <property type="entry name" value="SlmA-like_C"/>
</dbReference>
<feature type="transmembrane region" description="Helical" evidence="3">
    <location>
        <begin position="156"/>
        <end position="176"/>
    </location>
</feature>
<dbReference type="Gene3D" id="1.10.357.10">
    <property type="entry name" value="Tetracycline Repressor, domain 2"/>
    <property type="match status" value="1"/>
</dbReference>
<evidence type="ECO:0000259" key="4">
    <source>
        <dbReference type="PROSITE" id="PS50977"/>
    </source>
</evidence>
<dbReference type="InterPro" id="IPR036271">
    <property type="entry name" value="Tet_transcr_reg_TetR-rel_C_sf"/>
</dbReference>
<evidence type="ECO:0000256" key="2">
    <source>
        <dbReference type="PROSITE-ProRule" id="PRU00335"/>
    </source>
</evidence>